<feature type="transmembrane region" description="Helical" evidence="1">
    <location>
        <begin position="12"/>
        <end position="31"/>
    </location>
</feature>
<feature type="transmembrane region" description="Helical" evidence="1">
    <location>
        <begin position="43"/>
        <end position="62"/>
    </location>
</feature>
<organism evidence="2">
    <name type="scientific">marine metagenome</name>
    <dbReference type="NCBI Taxonomy" id="408172"/>
    <lineage>
        <taxon>unclassified sequences</taxon>
        <taxon>metagenomes</taxon>
        <taxon>ecological metagenomes</taxon>
    </lineage>
</organism>
<name>A0A382XC38_9ZZZZ</name>
<protein>
    <submittedName>
        <fullName evidence="2">Uncharacterized protein</fullName>
    </submittedName>
</protein>
<dbReference type="EMBL" id="UINC01166436">
    <property type="protein sequence ID" value="SVD68390.1"/>
    <property type="molecule type" value="Genomic_DNA"/>
</dbReference>
<keyword evidence="1" id="KW-0812">Transmembrane</keyword>
<feature type="transmembrane region" description="Helical" evidence="1">
    <location>
        <begin position="68"/>
        <end position="88"/>
    </location>
</feature>
<reference evidence="2" key="1">
    <citation type="submission" date="2018-05" db="EMBL/GenBank/DDBJ databases">
        <authorList>
            <person name="Lanie J.A."/>
            <person name="Ng W.-L."/>
            <person name="Kazmierczak K.M."/>
            <person name="Andrzejewski T.M."/>
            <person name="Davidsen T.M."/>
            <person name="Wayne K.J."/>
            <person name="Tettelin H."/>
            <person name="Glass J.I."/>
            <person name="Rusch D."/>
            <person name="Podicherti R."/>
            <person name="Tsui H.-C.T."/>
            <person name="Winkler M.E."/>
        </authorList>
    </citation>
    <scope>NUCLEOTIDE SEQUENCE</scope>
</reference>
<keyword evidence="1" id="KW-1133">Transmembrane helix</keyword>
<evidence type="ECO:0000313" key="2">
    <source>
        <dbReference type="EMBL" id="SVD68390.1"/>
    </source>
</evidence>
<dbReference type="AlphaFoldDB" id="A0A382XC38"/>
<sequence length="104" mass="11785">FAFRAHGEHGDLLYPLLCIIVACILFVPFIAQIPERSKRDPRIFSAISVLMLVTLLVERFVMIAPRVVLDPIVLLMEFAIMGVIFLLAMGSRERILDRPYAVSE</sequence>
<keyword evidence="1" id="KW-0472">Membrane</keyword>
<proteinExistence type="predicted"/>
<gene>
    <name evidence="2" type="ORF">METZ01_LOCUS421244</name>
</gene>
<accession>A0A382XC38</accession>
<feature type="non-terminal residue" evidence="2">
    <location>
        <position position="1"/>
    </location>
</feature>
<evidence type="ECO:0000256" key="1">
    <source>
        <dbReference type="SAM" id="Phobius"/>
    </source>
</evidence>